<keyword evidence="1" id="KW-0812">Transmembrane</keyword>
<dbReference type="RefSeq" id="WP_066712273.1">
    <property type="nucleotide sequence ID" value="NZ_JBHIWA010000031.1"/>
</dbReference>
<dbReference type="Proteomes" id="UP000218323">
    <property type="component" value="Unassembled WGS sequence"/>
</dbReference>
<feature type="transmembrane region" description="Helical" evidence="1">
    <location>
        <begin position="26"/>
        <end position="45"/>
    </location>
</feature>
<name>A0A2A4IBU9_9SPHN</name>
<gene>
    <name evidence="2" type="ORF">COA07_06940</name>
</gene>
<feature type="transmembrane region" description="Helical" evidence="1">
    <location>
        <begin position="65"/>
        <end position="85"/>
    </location>
</feature>
<proteinExistence type="predicted"/>
<accession>A0A2A4IBU9</accession>
<organism evidence="2 3">
    <name type="scientific">Sphingomonas adhaesiva</name>
    <dbReference type="NCBI Taxonomy" id="28212"/>
    <lineage>
        <taxon>Bacteria</taxon>
        <taxon>Pseudomonadati</taxon>
        <taxon>Pseudomonadota</taxon>
        <taxon>Alphaproteobacteria</taxon>
        <taxon>Sphingomonadales</taxon>
        <taxon>Sphingomonadaceae</taxon>
        <taxon>Sphingomonas</taxon>
    </lineage>
</organism>
<dbReference type="AlphaFoldDB" id="A0A2A4IBU9"/>
<keyword evidence="3" id="KW-1185">Reference proteome</keyword>
<reference evidence="2 3" key="1">
    <citation type="submission" date="2017-09" db="EMBL/GenBank/DDBJ databases">
        <title>Sphingomonas adhaesiva DSM 7418, whole genome shotgun sequence.</title>
        <authorList>
            <person name="Feng G."/>
            <person name="Zhu H."/>
        </authorList>
    </citation>
    <scope>NUCLEOTIDE SEQUENCE [LARGE SCALE GENOMIC DNA]</scope>
    <source>
        <strain evidence="2 3">DSM 7418</strain>
    </source>
</reference>
<evidence type="ECO:0000256" key="1">
    <source>
        <dbReference type="SAM" id="Phobius"/>
    </source>
</evidence>
<evidence type="ECO:0000313" key="3">
    <source>
        <dbReference type="Proteomes" id="UP000218323"/>
    </source>
</evidence>
<evidence type="ECO:0000313" key="2">
    <source>
        <dbReference type="EMBL" id="PCG15253.1"/>
    </source>
</evidence>
<protein>
    <submittedName>
        <fullName evidence="2">Uncharacterized protein</fullName>
    </submittedName>
</protein>
<dbReference type="EMBL" id="NWVC01000002">
    <property type="protein sequence ID" value="PCG15253.1"/>
    <property type="molecule type" value="Genomic_DNA"/>
</dbReference>
<feature type="transmembrane region" description="Helical" evidence="1">
    <location>
        <begin position="97"/>
        <end position="117"/>
    </location>
</feature>
<comment type="caution">
    <text evidence="2">The sequence shown here is derived from an EMBL/GenBank/DDBJ whole genome shotgun (WGS) entry which is preliminary data.</text>
</comment>
<sequence length="150" mass="16226">MAQDTGVIGMTRIHRAGGRQRANHRLLALSGLLGGAIGLGIALVATHEAPDGGHPDLLSAPLPLWFAIVLALAWGVVLPVISWRWHRVVDEHEREAYRDGAVAGFYAVAIGAPVWWAFWRAGVLPPVDATAVLAAMIAVSGIVWLWRKYR</sequence>
<keyword evidence="1" id="KW-1133">Transmembrane helix</keyword>
<keyword evidence="1" id="KW-0472">Membrane</keyword>
<feature type="transmembrane region" description="Helical" evidence="1">
    <location>
        <begin position="129"/>
        <end position="146"/>
    </location>
</feature>